<organism evidence="6 7">
    <name type="scientific">Linum trigynum</name>
    <dbReference type="NCBI Taxonomy" id="586398"/>
    <lineage>
        <taxon>Eukaryota</taxon>
        <taxon>Viridiplantae</taxon>
        <taxon>Streptophyta</taxon>
        <taxon>Embryophyta</taxon>
        <taxon>Tracheophyta</taxon>
        <taxon>Spermatophyta</taxon>
        <taxon>Magnoliopsida</taxon>
        <taxon>eudicotyledons</taxon>
        <taxon>Gunneridae</taxon>
        <taxon>Pentapetalae</taxon>
        <taxon>rosids</taxon>
        <taxon>fabids</taxon>
        <taxon>Malpighiales</taxon>
        <taxon>Linaceae</taxon>
        <taxon>Linum</taxon>
    </lineage>
</organism>
<evidence type="ECO:0000256" key="1">
    <source>
        <dbReference type="ARBA" id="ARBA00008683"/>
    </source>
</evidence>
<feature type="domain" description="Peptidase S49" evidence="5">
    <location>
        <begin position="474"/>
        <end position="625"/>
    </location>
</feature>
<dbReference type="Proteomes" id="UP001497516">
    <property type="component" value="Chromosome 7"/>
</dbReference>
<dbReference type="InterPro" id="IPR002142">
    <property type="entry name" value="Peptidase_S49"/>
</dbReference>
<dbReference type="EMBL" id="OZ034820">
    <property type="protein sequence ID" value="CAL1403804.1"/>
    <property type="molecule type" value="Genomic_DNA"/>
</dbReference>
<evidence type="ECO:0000259" key="5">
    <source>
        <dbReference type="Pfam" id="PF01343"/>
    </source>
</evidence>
<dbReference type="PANTHER" id="PTHR33209">
    <property type="entry name" value="PROTEASE 4"/>
    <property type="match status" value="1"/>
</dbReference>
<proteinExistence type="inferred from homology"/>
<dbReference type="NCBIfam" id="TIGR00706">
    <property type="entry name" value="SppA_dom"/>
    <property type="match status" value="1"/>
</dbReference>
<evidence type="ECO:0000313" key="6">
    <source>
        <dbReference type="EMBL" id="CAL1403804.1"/>
    </source>
</evidence>
<name>A0AAV2FZL1_9ROSI</name>
<evidence type="ECO:0000256" key="4">
    <source>
        <dbReference type="ARBA" id="ARBA00022825"/>
    </source>
</evidence>
<feature type="domain" description="Peptidase S49" evidence="5">
    <location>
        <begin position="223"/>
        <end position="375"/>
    </location>
</feature>
<dbReference type="CDD" id="cd07023">
    <property type="entry name" value="S49_Sppa_N_C"/>
    <property type="match status" value="1"/>
</dbReference>
<evidence type="ECO:0000256" key="2">
    <source>
        <dbReference type="ARBA" id="ARBA00022670"/>
    </source>
</evidence>
<dbReference type="GO" id="GO:0008236">
    <property type="term" value="F:serine-type peptidase activity"/>
    <property type="evidence" value="ECO:0007669"/>
    <property type="project" value="UniProtKB-KW"/>
</dbReference>
<evidence type="ECO:0000256" key="3">
    <source>
        <dbReference type="ARBA" id="ARBA00022801"/>
    </source>
</evidence>
<keyword evidence="7" id="KW-1185">Reference proteome</keyword>
<dbReference type="SUPFAM" id="SSF52096">
    <property type="entry name" value="ClpP/crotonase"/>
    <property type="match status" value="2"/>
</dbReference>
<dbReference type="Pfam" id="PF01343">
    <property type="entry name" value="Peptidase_S49"/>
    <property type="match status" value="2"/>
</dbReference>
<dbReference type="PANTHER" id="PTHR33209:SF1">
    <property type="entry name" value="PEPTIDASE S49 DOMAIN-CONTAINING PROTEIN"/>
    <property type="match status" value="1"/>
</dbReference>
<evidence type="ECO:0000313" key="7">
    <source>
        <dbReference type="Proteomes" id="UP001497516"/>
    </source>
</evidence>
<keyword evidence="3" id="KW-0378">Hydrolase</keyword>
<dbReference type="InterPro" id="IPR047217">
    <property type="entry name" value="S49_SppA_67K_type_N"/>
</dbReference>
<dbReference type="CDD" id="cd07018">
    <property type="entry name" value="S49_SppA_67K_type"/>
    <property type="match status" value="1"/>
</dbReference>
<dbReference type="InterPro" id="IPR004635">
    <property type="entry name" value="Pept_S49_SppA"/>
</dbReference>
<reference evidence="6 7" key="1">
    <citation type="submission" date="2024-04" db="EMBL/GenBank/DDBJ databases">
        <authorList>
            <person name="Fracassetti M."/>
        </authorList>
    </citation>
    <scope>NUCLEOTIDE SEQUENCE [LARGE SCALE GENOMIC DNA]</scope>
</reference>
<accession>A0AAV2FZL1</accession>
<dbReference type="Gene3D" id="3.90.226.10">
    <property type="entry name" value="2-enoyl-CoA Hydratase, Chain A, domain 1"/>
    <property type="match status" value="3"/>
</dbReference>
<dbReference type="AlphaFoldDB" id="A0AAV2FZL1"/>
<sequence length="715" mass="78874">MAELQMMIKLHNNNHHVITNNYSTTPIIPCRRRTSTSVSLLCRSPKSSSSRRDPFSSVKYDAAVSRRARGVGGLTVRAAFDSAPSATTETEVVVEQPVEGENGTVTRFRKVAAEEEEYTADVAAFEVRKDGGWWDNALLQLRLMIAPPWQRVQNGSVLDIHLAGEISDVKGKFFSPEFTLPQICENFAKAANDPRIAGIYLRISTLGCGWGKVDEIRRHIVDFRKTGKFVVTYLYSFQEKEYYLGCASDELYAPQLAPFGLYGFALSASFYRGILEKMGLEPQWVRFGKYKKAGDQMTRKTIAEPHLEVLNKLLDDRYDYWMDVVSSSTGKRREEVEKFVNEGVYDMDRLKEAGLLTDVLYEDEVMSRLKAKVGLQKDQILPMVDYRKYSGVMNWTLGLNGGKDEIAVIRACGCIAMTSGLVNFPGDGVTAPGLIEQIRIVRESKKYKGLVLRIDSAGGDCLGSDTIWRELRLLATEKPVVASLSDIAASGGYYIAMGANAIVTEKLTLAVSIGVLQGKMNYAELQKRIGYSNHVVSKGKYAEYPTAGYRALRPDEKQLLEDTTKHWYKVFRDKAAISRSMSIEEMEKVAQGRIYHGSHAVEVGLVDAVGGMARAIAIAKHKANIPQDRPVRVVELTKPNSGLTEWITALGTVMAGLGGGSAGAVSEGPKFGHHGVEARMDMSMLNGLDGGGGVSEFNPIFTIMKSFLKLSLGSI</sequence>
<comment type="similarity">
    <text evidence="1">Belongs to the peptidase S49 family.</text>
</comment>
<dbReference type="GO" id="GO:0006508">
    <property type="term" value="P:proteolysis"/>
    <property type="evidence" value="ECO:0007669"/>
    <property type="project" value="UniProtKB-KW"/>
</dbReference>
<keyword evidence="2" id="KW-0645">Protease</keyword>
<gene>
    <name evidence="6" type="ORF">LTRI10_LOCUS43709</name>
</gene>
<protein>
    <recommendedName>
        <fullName evidence="5">Peptidase S49 domain-containing protein</fullName>
    </recommendedName>
</protein>
<keyword evidence="4" id="KW-0720">Serine protease</keyword>
<dbReference type="InterPro" id="IPR047272">
    <property type="entry name" value="S49_SppA_C"/>
</dbReference>
<dbReference type="InterPro" id="IPR029045">
    <property type="entry name" value="ClpP/crotonase-like_dom_sf"/>
</dbReference>